<dbReference type="GO" id="GO:0034628">
    <property type="term" value="P:'de novo' NAD+ biosynthetic process from L-aspartate"/>
    <property type="evidence" value="ECO:0007669"/>
    <property type="project" value="TreeGrafter"/>
</dbReference>
<comment type="similarity">
    <text evidence="10">Belongs to the quinolinate synthase family. Type 2 subfamily.</text>
</comment>
<dbReference type="InterPro" id="IPR023066">
    <property type="entry name" value="Quinolinate_synth_type2"/>
</dbReference>
<feature type="binding site" evidence="10">
    <location>
        <position position="214"/>
    </location>
    <ligand>
        <name>iminosuccinate</name>
        <dbReference type="ChEBI" id="CHEBI:77875"/>
    </ligand>
</feature>
<evidence type="ECO:0000256" key="6">
    <source>
        <dbReference type="ARBA" id="ARBA00022679"/>
    </source>
</evidence>
<evidence type="ECO:0000313" key="12">
    <source>
        <dbReference type="Proteomes" id="UP001303587"/>
    </source>
</evidence>
<keyword evidence="9 10" id="KW-0411">Iron-sulfur</keyword>
<evidence type="ECO:0000256" key="7">
    <source>
        <dbReference type="ARBA" id="ARBA00022723"/>
    </source>
</evidence>
<dbReference type="GO" id="GO:0005737">
    <property type="term" value="C:cytoplasm"/>
    <property type="evidence" value="ECO:0007669"/>
    <property type="project" value="UniProtKB-SubCell"/>
</dbReference>
<comment type="subcellular location">
    <subcellularLocation>
        <location evidence="10">Cytoplasm</location>
    </subcellularLocation>
</comment>
<dbReference type="Gene3D" id="3.40.50.10800">
    <property type="entry name" value="NadA-like"/>
    <property type="match status" value="3"/>
</dbReference>
<evidence type="ECO:0000256" key="2">
    <source>
        <dbReference type="ARBA" id="ARBA00012669"/>
    </source>
</evidence>
<dbReference type="GO" id="GO:0046872">
    <property type="term" value="F:metal ion binding"/>
    <property type="evidence" value="ECO:0007669"/>
    <property type="project" value="UniProtKB-KW"/>
</dbReference>
<gene>
    <name evidence="10 11" type="primary">nadA</name>
    <name evidence="11" type="ORF">MsAc7_14120</name>
</gene>
<dbReference type="EC" id="2.5.1.72" evidence="2 10"/>
<dbReference type="NCBIfam" id="NF006878">
    <property type="entry name" value="PRK09375.1-2"/>
    <property type="match status" value="1"/>
</dbReference>
<keyword evidence="6 10" id="KW-0808">Transferase</keyword>
<comment type="cofactor">
    <cofactor evidence="10">
        <name>[4Fe-4S] cluster</name>
        <dbReference type="ChEBI" id="CHEBI:49883"/>
    </cofactor>
    <text evidence="10">Binds 1 [4Fe-4S] cluster per subunit.</text>
</comment>
<dbReference type="InterPro" id="IPR003473">
    <property type="entry name" value="NadA"/>
</dbReference>
<dbReference type="SUPFAM" id="SSF142754">
    <property type="entry name" value="NadA-like"/>
    <property type="match status" value="1"/>
</dbReference>
<dbReference type="Pfam" id="PF02445">
    <property type="entry name" value="NadA"/>
    <property type="match status" value="1"/>
</dbReference>
<comment type="catalytic activity">
    <reaction evidence="10">
        <text>iminosuccinate + dihydroxyacetone phosphate = quinolinate + phosphate + 2 H2O + H(+)</text>
        <dbReference type="Rhea" id="RHEA:25888"/>
        <dbReference type="ChEBI" id="CHEBI:15377"/>
        <dbReference type="ChEBI" id="CHEBI:15378"/>
        <dbReference type="ChEBI" id="CHEBI:29959"/>
        <dbReference type="ChEBI" id="CHEBI:43474"/>
        <dbReference type="ChEBI" id="CHEBI:57642"/>
        <dbReference type="ChEBI" id="CHEBI:77875"/>
        <dbReference type="EC" id="2.5.1.72"/>
    </reaction>
</comment>
<feature type="binding site" evidence="10">
    <location>
        <begin position="112"/>
        <end position="114"/>
    </location>
    <ligand>
        <name>iminosuccinate</name>
        <dbReference type="ChEBI" id="CHEBI:77875"/>
    </ligand>
</feature>
<evidence type="ECO:0000256" key="10">
    <source>
        <dbReference type="HAMAP-Rule" id="MF_00568"/>
    </source>
</evidence>
<feature type="binding site" evidence="10">
    <location>
        <begin position="197"/>
        <end position="199"/>
    </location>
    <ligand>
        <name>iminosuccinate</name>
        <dbReference type="ChEBI" id="CHEBI:77875"/>
    </ligand>
</feature>
<keyword evidence="3 10" id="KW-0004">4Fe-4S</keyword>
<sequence>MNAEETVLRIAELKSEKNAIILAHNYARPEVQDIADIVGDSLALSQAAVDVDCGIIVFAGVHFMAESAYILSPQKKVLMPDADAGCPMADMVTVDALRVEKKKYPNAAVVCYVNSSAAVKAESDICCTSANAKEVVNSLPNDEILFIPDKNLGHYISRHTDKTVHLWNGFCPVHQQITKQDVLDAKDAHPNAIFLAHPECRPEVLDLVDGIYSTAGIIKYAAASPEKEFIIGTEQAMIHKLKKDSPDKLFYPVSKYTYCSNMKMATLPSISRALETEQPAVTVPEDIRVRAKKALDRMLEVVPKK</sequence>
<keyword evidence="5 10" id="KW-0662">Pyridine nucleotide biosynthesis</keyword>
<evidence type="ECO:0000256" key="9">
    <source>
        <dbReference type="ARBA" id="ARBA00023014"/>
    </source>
</evidence>
<dbReference type="GO" id="GO:0008987">
    <property type="term" value="F:quinolinate synthetase A activity"/>
    <property type="evidence" value="ECO:0007669"/>
    <property type="project" value="UniProtKB-UniRule"/>
</dbReference>
<dbReference type="FunFam" id="3.40.50.10800:FF:000003">
    <property type="entry name" value="Quinolinate synthase A"/>
    <property type="match status" value="1"/>
</dbReference>
<dbReference type="AlphaFoldDB" id="A0AA96V672"/>
<evidence type="ECO:0000256" key="4">
    <source>
        <dbReference type="ARBA" id="ARBA00022490"/>
    </source>
</evidence>
<feature type="binding site" evidence="10">
    <location>
        <position position="171"/>
    </location>
    <ligand>
        <name>[4Fe-4S] cluster</name>
        <dbReference type="ChEBI" id="CHEBI:49883"/>
    </ligand>
</feature>
<keyword evidence="8 10" id="KW-0408">Iron</keyword>
<keyword evidence="4 10" id="KW-0963">Cytoplasm</keyword>
<feature type="binding site" evidence="10">
    <location>
        <position position="24"/>
    </location>
    <ligand>
        <name>iminosuccinate</name>
        <dbReference type="ChEBI" id="CHEBI:77875"/>
    </ligand>
</feature>
<dbReference type="RefSeq" id="WP_338102195.1">
    <property type="nucleotide sequence ID" value="NZ_CP131060.1"/>
</dbReference>
<comment type="function">
    <text evidence="10">Catalyzes the condensation of iminoaspartate with dihydroxyacetone phosphate to form quinolinate.</text>
</comment>
<dbReference type="NCBIfam" id="TIGR00550">
    <property type="entry name" value="nadA"/>
    <property type="match status" value="1"/>
</dbReference>
<dbReference type="HAMAP" id="MF_00568">
    <property type="entry name" value="NadA_type2"/>
    <property type="match status" value="1"/>
</dbReference>
<dbReference type="InterPro" id="IPR036094">
    <property type="entry name" value="NadA_sf"/>
</dbReference>
<feature type="binding site" evidence="10">
    <location>
        <position position="259"/>
    </location>
    <ligand>
        <name>[4Fe-4S] cluster</name>
        <dbReference type="ChEBI" id="CHEBI:49883"/>
    </ligand>
</feature>
<dbReference type="PANTHER" id="PTHR30573:SF0">
    <property type="entry name" value="QUINOLINATE SYNTHASE, CHLOROPLASTIC"/>
    <property type="match status" value="1"/>
</dbReference>
<feature type="binding site" evidence="10">
    <location>
        <position position="129"/>
    </location>
    <ligand>
        <name>iminosuccinate</name>
        <dbReference type="ChEBI" id="CHEBI:77875"/>
    </ligand>
</feature>
<dbReference type="PANTHER" id="PTHR30573">
    <property type="entry name" value="QUINOLINATE SYNTHETASE A"/>
    <property type="match status" value="1"/>
</dbReference>
<dbReference type="EMBL" id="CP131060">
    <property type="protein sequence ID" value="WNY25848.1"/>
    <property type="molecule type" value="Genomic_DNA"/>
</dbReference>
<keyword evidence="12" id="KW-1185">Reference proteome</keyword>
<dbReference type="GO" id="GO:0051539">
    <property type="term" value="F:4 iron, 4 sulfur cluster binding"/>
    <property type="evidence" value="ECO:0007669"/>
    <property type="project" value="UniProtKB-KW"/>
</dbReference>
<reference evidence="11 12" key="1">
    <citation type="submission" date="2023-07" db="EMBL/GenBank/DDBJ databases">
        <title>Closed genoem sequence of Methanosarcinaceae archaeon Ac7.</title>
        <authorList>
            <person name="Poehlein A."/>
            <person name="Protasov E."/>
            <person name="Platt K."/>
            <person name="Reeh H."/>
            <person name="Daniel R."/>
            <person name="Brune A."/>
        </authorList>
    </citation>
    <scope>NUCLEOTIDE SEQUENCE [LARGE SCALE GENOMIC DNA]</scope>
    <source>
        <strain evidence="11 12">Ac7</strain>
    </source>
</reference>
<keyword evidence="7 10" id="KW-0479">Metal-binding</keyword>
<comment type="pathway">
    <text evidence="1 10">Cofactor biosynthesis; NAD(+) biosynthesis; quinolinate from iminoaspartate: step 1/1.</text>
</comment>
<organism evidence="11 12">
    <name type="scientific">Methanolapillus millepedarum</name>
    <dbReference type="NCBI Taxonomy" id="3028296"/>
    <lineage>
        <taxon>Archaea</taxon>
        <taxon>Methanobacteriati</taxon>
        <taxon>Methanobacteriota</taxon>
        <taxon>Stenosarchaea group</taxon>
        <taxon>Methanomicrobia</taxon>
        <taxon>Methanosarcinales</taxon>
        <taxon>Methanosarcinaceae</taxon>
        <taxon>Methanolapillus</taxon>
    </lineage>
</organism>
<evidence type="ECO:0000256" key="1">
    <source>
        <dbReference type="ARBA" id="ARBA00005065"/>
    </source>
</evidence>
<feature type="binding site" evidence="10">
    <location>
        <position position="41"/>
    </location>
    <ligand>
        <name>iminosuccinate</name>
        <dbReference type="ChEBI" id="CHEBI:77875"/>
    </ligand>
</feature>
<proteinExistence type="inferred from homology"/>
<protein>
    <recommendedName>
        <fullName evidence="2 10">Quinolinate synthase</fullName>
        <ecNumber evidence="2 10">2.5.1.72</ecNumber>
    </recommendedName>
</protein>
<evidence type="ECO:0000256" key="8">
    <source>
        <dbReference type="ARBA" id="ARBA00023004"/>
    </source>
</evidence>
<dbReference type="GeneID" id="89230513"/>
<accession>A0AA96V672</accession>
<evidence type="ECO:0000256" key="3">
    <source>
        <dbReference type="ARBA" id="ARBA00022485"/>
    </source>
</evidence>
<dbReference type="Proteomes" id="UP001303587">
    <property type="component" value="Chromosome"/>
</dbReference>
<evidence type="ECO:0000313" key="11">
    <source>
        <dbReference type="EMBL" id="WNY25848.1"/>
    </source>
</evidence>
<feature type="binding site" evidence="10">
    <location>
        <position position="86"/>
    </location>
    <ligand>
        <name>[4Fe-4S] cluster</name>
        <dbReference type="ChEBI" id="CHEBI:49883"/>
    </ligand>
</feature>
<evidence type="ECO:0000256" key="5">
    <source>
        <dbReference type="ARBA" id="ARBA00022642"/>
    </source>
</evidence>
<name>A0AA96V672_9EURY</name>